<organism evidence="3 4">
    <name type="scientific">Roseicella frigidaeris</name>
    <dbReference type="NCBI Taxonomy" id="2230885"/>
    <lineage>
        <taxon>Bacteria</taxon>
        <taxon>Pseudomonadati</taxon>
        <taxon>Pseudomonadota</taxon>
        <taxon>Alphaproteobacteria</taxon>
        <taxon>Acetobacterales</taxon>
        <taxon>Roseomonadaceae</taxon>
        <taxon>Roseicella</taxon>
    </lineage>
</organism>
<dbReference type="RefSeq" id="WP_111469740.1">
    <property type="nucleotide sequence ID" value="NZ_QLIX01000006.1"/>
</dbReference>
<proteinExistence type="predicted"/>
<dbReference type="InterPro" id="IPR000073">
    <property type="entry name" value="AB_hydrolase_1"/>
</dbReference>
<dbReference type="GO" id="GO:0016020">
    <property type="term" value="C:membrane"/>
    <property type="evidence" value="ECO:0007669"/>
    <property type="project" value="TreeGrafter"/>
</dbReference>
<dbReference type="GO" id="GO:0016787">
    <property type="term" value="F:hydrolase activity"/>
    <property type="evidence" value="ECO:0007669"/>
    <property type="project" value="UniProtKB-KW"/>
</dbReference>
<evidence type="ECO:0000259" key="2">
    <source>
        <dbReference type="Pfam" id="PF12697"/>
    </source>
</evidence>
<evidence type="ECO:0000313" key="4">
    <source>
        <dbReference type="Proteomes" id="UP000249065"/>
    </source>
</evidence>
<dbReference type="OrthoDB" id="9804723at2"/>
<dbReference type="Pfam" id="PF12697">
    <property type="entry name" value="Abhydrolase_6"/>
    <property type="match status" value="1"/>
</dbReference>
<dbReference type="InterPro" id="IPR050266">
    <property type="entry name" value="AB_hydrolase_sf"/>
</dbReference>
<reference evidence="4" key="1">
    <citation type="submission" date="2018-06" db="EMBL/GenBank/DDBJ databases">
        <authorList>
            <person name="Khan S.A."/>
        </authorList>
    </citation>
    <scope>NUCLEOTIDE SEQUENCE [LARGE SCALE GENOMIC DNA]</scope>
    <source>
        <strain evidence="4">DB-1506</strain>
    </source>
</reference>
<accession>A0A327MFN0</accession>
<evidence type="ECO:0000313" key="3">
    <source>
        <dbReference type="EMBL" id="RAI58988.1"/>
    </source>
</evidence>
<keyword evidence="1 3" id="KW-0378">Hydrolase</keyword>
<dbReference type="Proteomes" id="UP000249065">
    <property type="component" value="Unassembled WGS sequence"/>
</dbReference>
<dbReference type="EMBL" id="QLIX01000006">
    <property type="protein sequence ID" value="RAI58988.1"/>
    <property type="molecule type" value="Genomic_DNA"/>
</dbReference>
<dbReference type="InterPro" id="IPR029058">
    <property type="entry name" value="AB_hydrolase_fold"/>
</dbReference>
<protein>
    <submittedName>
        <fullName evidence="3">Alpha/beta hydrolase</fullName>
    </submittedName>
</protein>
<name>A0A327MFN0_9PROT</name>
<dbReference type="Gene3D" id="3.40.50.1820">
    <property type="entry name" value="alpha/beta hydrolase"/>
    <property type="match status" value="1"/>
</dbReference>
<keyword evidence="4" id="KW-1185">Reference proteome</keyword>
<evidence type="ECO:0000256" key="1">
    <source>
        <dbReference type="ARBA" id="ARBA00022801"/>
    </source>
</evidence>
<dbReference type="AlphaFoldDB" id="A0A327MFN0"/>
<dbReference type="PANTHER" id="PTHR43798:SF31">
    <property type="entry name" value="AB HYDROLASE SUPERFAMILY PROTEIN YCLE"/>
    <property type="match status" value="1"/>
</dbReference>
<sequence length="299" mass="32878">MPMVRTEDGVELHVEEVGSGTPLIFVHEFAGDARSWEPQLRFFARRYRCLAFNARGYPPSDVPHDPAAYSQDRATDDIAAVIRGLDLAPAHVVGLSMGAFATLHLGLRHPHLVRSLTAAGVGYGAAPGKRAQFQAEVDATAARIAEEGMWKMARSYGRGPTRLVFEEKDPRGYAEFLSQLAEHDTDGAALTMRGVQRERPSLFELEPAFRRMRLPCLVICGDEDDPTLEPGLFLKRSIPTSALLVMPRCGHAMNLEDPDAFNRAVLDFITWVDAGRWWERNPETLSGAIIAGPSGTAGR</sequence>
<feature type="domain" description="AB hydrolase-1" evidence="2">
    <location>
        <begin position="23"/>
        <end position="264"/>
    </location>
</feature>
<comment type="caution">
    <text evidence="3">The sequence shown here is derived from an EMBL/GenBank/DDBJ whole genome shotgun (WGS) entry which is preliminary data.</text>
</comment>
<dbReference type="PANTHER" id="PTHR43798">
    <property type="entry name" value="MONOACYLGLYCEROL LIPASE"/>
    <property type="match status" value="1"/>
</dbReference>
<gene>
    <name evidence="3" type="ORF">DOO78_10610</name>
</gene>
<dbReference type="SUPFAM" id="SSF53474">
    <property type="entry name" value="alpha/beta-Hydrolases"/>
    <property type="match status" value="1"/>
</dbReference>